<keyword evidence="3" id="KW-0732">Signal</keyword>
<evidence type="ECO:0000256" key="2">
    <source>
        <dbReference type="SAM" id="Phobius"/>
    </source>
</evidence>
<feature type="region of interest" description="Disordered" evidence="1">
    <location>
        <begin position="318"/>
        <end position="337"/>
    </location>
</feature>
<feature type="region of interest" description="Disordered" evidence="1">
    <location>
        <begin position="217"/>
        <end position="281"/>
    </location>
</feature>
<sequence>MFATNYFLVSFILIHHISVVPVLSSCPESFTATNVSALGLTVSPVYTGSSDCDCKCAVGVDSNGSLSTGSGTCSESTAENTTLGFLIAITVTNAILLVALIVIVVLYGVIAFRNKYGWVKSSVKQSNTNINDAYGILDLNDEGTYSNHGYSQVEAAETEAQHLKVTKTDEDTYSNLAYSLVESAGTEDQRLSTALLLPNSDAGDTEDNEYSYTDLRFHNFKSDAKPGKKSEQGKEEGEKSEPVKEKGDKTAEPGKKDRADAKATAAENPMVKATSGETAEEKLEYTPVIEITKDGAKSTNNEDTKTAASPFGVILKSTESSSSSAAVSKSKKDPKSAQPQKICCNFEAKERSAINRMCTSFSSCFKGQERIEDGSIQNRICFKVQERFETSRQCSSCCRE</sequence>
<keyword evidence="2" id="KW-0472">Membrane</keyword>
<reference evidence="4" key="1">
    <citation type="submission" date="2023-03" db="EMBL/GenBank/DDBJ databases">
        <authorList>
            <person name="Steffen K."/>
            <person name="Cardenas P."/>
        </authorList>
    </citation>
    <scope>NUCLEOTIDE SEQUENCE</scope>
</reference>
<evidence type="ECO:0000256" key="3">
    <source>
        <dbReference type="SAM" id="SignalP"/>
    </source>
</evidence>
<dbReference type="Proteomes" id="UP001174909">
    <property type="component" value="Unassembled WGS sequence"/>
</dbReference>
<organism evidence="4 5">
    <name type="scientific">Geodia barretti</name>
    <name type="common">Barrett's horny sponge</name>
    <dbReference type="NCBI Taxonomy" id="519541"/>
    <lineage>
        <taxon>Eukaryota</taxon>
        <taxon>Metazoa</taxon>
        <taxon>Porifera</taxon>
        <taxon>Demospongiae</taxon>
        <taxon>Heteroscleromorpha</taxon>
        <taxon>Tetractinellida</taxon>
        <taxon>Astrophorina</taxon>
        <taxon>Geodiidae</taxon>
        <taxon>Geodia</taxon>
    </lineage>
</organism>
<feature type="chain" id="PRO_5041389473" evidence="3">
    <location>
        <begin position="25"/>
        <end position="400"/>
    </location>
</feature>
<feature type="signal peptide" evidence="3">
    <location>
        <begin position="1"/>
        <end position="24"/>
    </location>
</feature>
<keyword evidence="5" id="KW-1185">Reference proteome</keyword>
<evidence type="ECO:0000256" key="1">
    <source>
        <dbReference type="SAM" id="MobiDB-lite"/>
    </source>
</evidence>
<proteinExistence type="predicted"/>
<keyword evidence="2" id="KW-1133">Transmembrane helix</keyword>
<name>A0AA35SIB2_GEOBA</name>
<dbReference type="EMBL" id="CASHTH010002381">
    <property type="protein sequence ID" value="CAI8029121.1"/>
    <property type="molecule type" value="Genomic_DNA"/>
</dbReference>
<feature type="compositionally biased region" description="Low complexity" evidence="1">
    <location>
        <begin position="318"/>
        <end position="328"/>
    </location>
</feature>
<accession>A0AA35SIB2</accession>
<keyword evidence="2" id="KW-0812">Transmembrane</keyword>
<dbReference type="AlphaFoldDB" id="A0AA35SIB2"/>
<evidence type="ECO:0000313" key="4">
    <source>
        <dbReference type="EMBL" id="CAI8029121.1"/>
    </source>
</evidence>
<feature type="transmembrane region" description="Helical" evidence="2">
    <location>
        <begin position="85"/>
        <end position="112"/>
    </location>
</feature>
<gene>
    <name evidence="4" type="ORF">GBAR_LOCUS16561</name>
</gene>
<protein>
    <submittedName>
        <fullName evidence="4">Uncharacterized protein</fullName>
    </submittedName>
</protein>
<feature type="compositionally biased region" description="Basic and acidic residues" evidence="1">
    <location>
        <begin position="217"/>
        <end position="261"/>
    </location>
</feature>
<comment type="caution">
    <text evidence="4">The sequence shown here is derived from an EMBL/GenBank/DDBJ whole genome shotgun (WGS) entry which is preliminary data.</text>
</comment>
<evidence type="ECO:0000313" key="5">
    <source>
        <dbReference type="Proteomes" id="UP001174909"/>
    </source>
</evidence>